<evidence type="ECO:0000256" key="4">
    <source>
        <dbReference type="ARBA" id="ARBA00021581"/>
    </source>
</evidence>
<comment type="similarity">
    <text evidence="2 17">Belongs to the UppP family.</text>
</comment>
<dbReference type="STRING" id="1499687.BN1080_03132"/>
<dbReference type="GO" id="GO:0046677">
    <property type="term" value="P:response to antibiotic"/>
    <property type="evidence" value="ECO:0007669"/>
    <property type="project" value="UniProtKB-UniRule"/>
</dbReference>
<keyword evidence="10 17" id="KW-1133">Transmembrane helix</keyword>
<evidence type="ECO:0000256" key="1">
    <source>
        <dbReference type="ARBA" id="ARBA00004651"/>
    </source>
</evidence>
<evidence type="ECO:0000256" key="9">
    <source>
        <dbReference type="ARBA" id="ARBA00022984"/>
    </source>
</evidence>
<evidence type="ECO:0000256" key="2">
    <source>
        <dbReference type="ARBA" id="ARBA00010621"/>
    </source>
</evidence>
<accession>A0A098EQN2</accession>
<comment type="function">
    <text evidence="17">Catalyzes the dephosphorylation of undecaprenyl diphosphate (UPP). Confers resistance to bacitracin.</text>
</comment>
<keyword evidence="6 17" id="KW-0812">Transmembrane</keyword>
<gene>
    <name evidence="18" type="primary">uppP_2</name>
    <name evidence="17" type="synonym">uppP</name>
    <name evidence="18" type="ORF">BN1080_03132</name>
</gene>
<dbReference type="GO" id="GO:0008360">
    <property type="term" value="P:regulation of cell shape"/>
    <property type="evidence" value="ECO:0007669"/>
    <property type="project" value="UniProtKB-KW"/>
</dbReference>
<dbReference type="GO" id="GO:0050380">
    <property type="term" value="F:undecaprenyl-diphosphatase activity"/>
    <property type="evidence" value="ECO:0007669"/>
    <property type="project" value="UniProtKB-UniRule"/>
</dbReference>
<dbReference type="Proteomes" id="UP000043699">
    <property type="component" value="Unassembled WGS sequence"/>
</dbReference>
<sequence length="276" mass="30358">MDQLWLTIKFLLLGLFQGLTEPIPVSSSGHLLIAQYFLGVEIEGSNSTFALLVNSASLIAVLIVYRKDIKRLVINGLSYFKVKNEETKRDFMFVVYLVVATIPAGLIGVLFQEKIDANLSTVVTVSCTLIITGVGLWLIRNMHGQRKDGQMTMKDAVIIGCAQAVALIPGISRSGATIVAAMARGINQETALRFSFLLFIPISFGGAMLSFTDILNADNLAEMAVPYTVAFLGSLVATYFSLKWFMNIMAKGKLRYFALYCFIVGPLVLLAWYLMN</sequence>
<keyword evidence="5 17" id="KW-1003">Cell membrane</keyword>
<keyword evidence="12 17" id="KW-0046">Antibiotic resistance</keyword>
<dbReference type="PANTHER" id="PTHR30622:SF2">
    <property type="entry name" value="UNDECAPRENYL-DIPHOSPHATASE"/>
    <property type="match status" value="1"/>
</dbReference>
<evidence type="ECO:0000256" key="10">
    <source>
        <dbReference type="ARBA" id="ARBA00022989"/>
    </source>
</evidence>
<keyword evidence="11 17" id="KW-0472">Membrane</keyword>
<evidence type="ECO:0000256" key="12">
    <source>
        <dbReference type="ARBA" id="ARBA00023251"/>
    </source>
</evidence>
<evidence type="ECO:0000256" key="16">
    <source>
        <dbReference type="ARBA" id="ARBA00047594"/>
    </source>
</evidence>
<name>A0A098EQN2_9BACL</name>
<keyword evidence="8 17" id="KW-0133">Cell shape</keyword>
<keyword evidence="13 17" id="KW-0961">Cell wall biogenesis/degradation</keyword>
<feature type="transmembrane region" description="Helical" evidence="17">
    <location>
        <begin position="44"/>
        <end position="65"/>
    </location>
</feature>
<evidence type="ECO:0000256" key="14">
    <source>
        <dbReference type="ARBA" id="ARBA00032707"/>
    </source>
</evidence>
<evidence type="ECO:0000256" key="11">
    <source>
        <dbReference type="ARBA" id="ARBA00023136"/>
    </source>
</evidence>
<dbReference type="Pfam" id="PF02673">
    <property type="entry name" value="BacA"/>
    <property type="match status" value="1"/>
</dbReference>
<keyword evidence="9 17" id="KW-0573">Peptidoglycan synthesis</keyword>
<evidence type="ECO:0000313" key="19">
    <source>
        <dbReference type="Proteomes" id="UP000043699"/>
    </source>
</evidence>
<dbReference type="AlphaFoldDB" id="A0A098EQN2"/>
<evidence type="ECO:0000313" key="18">
    <source>
        <dbReference type="EMBL" id="CEG24112.1"/>
    </source>
</evidence>
<dbReference type="GO" id="GO:0071555">
    <property type="term" value="P:cell wall organization"/>
    <property type="evidence" value="ECO:0007669"/>
    <property type="project" value="UniProtKB-KW"/>
</dbReference>
<dbReference type="InterPro" id="IPR003824">
    <property type="entry name" value="UppP"/>
</dbReference>
<dbReference type="EMBL" id="CCXS01000001">
    <property type="protein sequence ID" value="CEG24112.1"/>
    <property type="molecule type" value="Genomic_DNA"/>
</dbReference>
<evidence type="ECO:0000256" key="15">
    <source>
        <dbReference type="ARBA" id="ARBA00032932"/>
    </source>
</evidence>
<feature type="transmembrane region" description="Helical" evidence="17">
    <location>
        <begin position="254"/>
        <end position="275"/>
    </location>
</feature>
<evidence type="ECO:0000256" key="6">
    <source>
        <dbReference type="ARBA" id="ARBA00022692"/>
    </source>
</evidence>
<reference evidence="18 19" key="1">
    <citation type="submission" date="2014-09" db="EMBL/GenBank/DDBJ databases">
        <authorList>
            <person name="Urmite Genomes Urmite Genomes"/>
        </authorList>
    </citation>
    <scope>NUCLEOTIDE SEQUENCE [LARGE SCALE GENOMIC DNA]</scope>
    <source>
        <strain evidence="18 19">ES2</strain>
    </source>
</reference>
<feature type="transmembrane region" description="Helical" evidence="17">
    <location>
        <begin position="191"/>
        <end position="212"/>
    </location>
</feature>
<proteinExistence type="inferred from homology"/>
<dbReference type="OrthoDB" id="9808289at2"/>
<dbReference type="EC" id="3.6.1.27" evidence="3 17"/>
<evidence type="ECO:0000256" key="17">
    <source>
        <dbReference type="HAMAP-Rule" id="MF_01006"/>
    </source>
</evidence>
<evidence type="ECO:0000256" key="7">
    <source>
        <dbReference type="ARBA" id="ARBA00022801"/>
    </source>
</evidence>
<dbReference type="PANTHER" id="PTHR30622">
    <property type="entry name" value="UNDECAPRENYL-DIPHOSPHATASE"/>
    <property type="match status" value="1"/>
</dbReference>
<dbReference type="GO" id="GO:0009252">
    <property type="term" value="P:peptidoglycan biosynthetic process"/>
    <property type="evidence" value="ECO:0007669"/>
    <property type="project" value="UniProtKB-KW"/>
</dbReference>
<dbReference type="HAMAP" id="MF_01006">
    <property type="entry name" value="Undec_diphosphatase"/>
    <property type="match status" value="1"/>
</dbReference>
<protein>
    <recommendedName>
        <fullName evidence="4 17">Undecaprenyl-diphosphatase</fullName>
        <ecNumber evidence="3 17">3.6.1.27</ecNumber>
    </recommendedName>
    <alternativeName>
        <fullName evidence="15 17">Bacitracin resistance protein</fullName>
    </alternativeName>
    <alternativeName>
        <fullName evidence="14 17">Undecaprenyl pyrophosphate phosphatase</fullName>
    </alternativeName>
</protein>
<comment type="subcellular location">
    <subcellularLocation>
        <location evidence="1 17">Cell membrane</location>
        <topology evidence="1 17">Multi-pass membrane protein</topology>
    </subcellularLocation>
</comment>
<evidence type="ECO:0000256" key="13">
    <source>
        <dbReference type="ARBA" id="ARBA00023316"/>
    </source>
</evidence>
<feature type="transmembrane region" description="Helical" evidence="17">
    <location>
        <begin position="91"/>
        <end position="111"/>
    </location>
</feature>
<keyword evidence="19" id="KW-1185">Reference proteome</keyword>
<comment type="catalytic activity">
    <reaction evidence="16 17">
        <text>di-trans,octa-cis-undecaprenyl diphosphate + H2O = di-trans,octa-cis-undecaprenyl phosphate + phosphate + H(+)</text>
        <dbReference type="Rhea" id="RHEA:28094"/>
        <dbReference type="ChEBI" id="CHEBI:15377"/>
        <dbReference type="ChEBI" id="CHEBI:15378"/>
        <dbReference type="ChEBI" id="CHEBI:43474"/>
        <dbReference type="ChEBI" id="CHEBI:58405"/>
        <dbReference type="ChEBI" id="CHEBI:60392"/>
        <dbReference type="EC" id="3.6.1.27"/>
    </reaction>
</comment>
<feature type="transmembrane region" description="Helical" evidence="17">
    <location>
        <begin position="224"/>
        <end position="242"/>
    </location>
</feature>
<organism evidence="18 19">
    <name type="scientific">Planococcus massiliensis</name>
    <dbReference type="NCBI Taxonomy" id="1499687"/>
    <lineage>
        <taxon>Bacteria</taxon>
        <taxon>Bacillati</taxon>
        <taxon>Bacillota</taxon>
        <taxon>Bacilli</taxon>
        <taxon>Bacillales</taxon>
        <taxon>Caryophanaceae</taxon>
        <taxon>Planococcus</taxon>
    </lineage>
</organism>
<evidence type="ECO:0000256" key="8">
    <source>
        <dbReference type="ARBA" id="ARBA00022960"/>
    </source>
</evidence>
<dbReference type="RefSeq" id="WP_052653367.1">
    <property type="nucleotide sequence ID" value="NZ_CCXS01000001.1"/>
</dbReference>
<feature type="transmembrane region" description="Helical" evidence="17">
    <location>
        <begin position="117"/>
        <end position="139"/>
    </location>
</feature>
<dbReference type="GO" id="GO:0005886">
    <property type="term" value="C:plasma membrane"/>
    <property type="evidence" value="ECO:0007669"/>
    <property type="project" value="UniProtKB-SubCell"/>
</dbReference>
<evidence type="ECO:0000256" key="3">
    <source>
        <dbReference type="ARBA" id="ARBA00012374"/>
    </source>
</evidence>
<comment type="miscellaneous">
    <text evidence="17">Bacitracin is thought to be involved in the inhibition of peptidoglycan synthesis by sequestering undecaprenyl diphosphate, thereby reducing the pool of lipid carrier available.</text>
</comment>
<keyword evidence="7 17" id="KW-0378">Hydrolase</keyword>
<evidence type="ECO:0000256" key="5">
    <source>
        <dbReference type="ARBA" id="ARBA00022475"/>
    </source>
</evidence>